<name>A0A9W3AXF6_BIOGL</name>
<organism evidence="1 2">
    <name type="scientific">Biomphalaria glabrata</name>
    <name type="common">Bloodfluke planorb</name>
    <name type="synonym">Freshwater snail</name>
    <dbReference type="NCBI Taxonomy" id="6526"/>
    <lineage>
        <taxon>Eukaryota</taxon>
        <taxon>Metazoa</taxon>
        <taxon>Spiralia</taxon>
        <taxon>Lophotrochozoa</taxon>
        <taxon>Mollusca</taxon>
        <taxon>Gastropoda</taxon>
        <taxon>Heterobranchia</taxon>
        <taxon>Euthyneura</taxon>
        <taxon>Panpulmonata</taxon>
        <taxon>Hygrophila</taxon>
        <taxon>Lymnaeoidea</taxon>
        <taxon>Planorbidae</taxon>
        <taxon>Biomphalaria</taxon>
    </lineage>
</organism>
<dbReference type="RefSeq" id="XP_055891883.1">
    <property type="nucleotide sequence ID" value="XM_056035908.1"/>
</dbReference>
<keyword evidence="1" id="KW-1185">Reference proteome</keyword>
<reference evidence="2" key="1">
    <citation type="submission" date="2025-08" db="UniProtKB">
        <authorList>
            <consortium name="RefSeq"/>
        </authorList>
    </citation>
    <scope>IDENTIFICATION</scope>
</reference>
<proteinExistence type="predicted"/>
<sequence>MVSCIKDIEACCTDGCQTKTGEKYEAVFVDKLIKAWKLDNRLRQYILDDPRYISLRRRLFHLLKYQMMPKMLDRIDYLEAEKRKKALLKIYMCLILAGASCPWIF</sequence>
<dbReference type="GeneID" id="106072527"/>
<protein>
    <submittedName>
        <fullName evidence="2">Uncharacterized protein LOC106072527</fullName>
    </submittedName>
</protein>
<evidence type="ECO:0000313" key="1">
    <source>
        <dbReference type="Proteomes" id="UP001165740"/>
    </source>
</evidence>
<dbReference type="AlphaFoldDB" id="A0A9W3AXF6"/>
<accession>A0A9W3AXF6</accession>
<evidence type="ECO:0000313" key="2">
    <source>
        <dbReference type="RefSeq" id="XP_055891883.1"/>
    </source>
</evidence>
<gene>
    <name evidence="2" type="primary">LOC106072527</name>
</gene>
<dbReference type="Proteomes" id="UP001165740">
    <property type="component" value="Chromosome 7"/>
</dbReference>